<keyword evidence="6" id="KW-1185">Reference proteome</keyword>
<accession>A0A9X1DC17</accession>
<dbReference type="InterPro" id="IPR002104">
    <property type="entry name" value="Integrase_catalytic"/>
</dbReference>
<evidence type="ECO:0000256" key="1">
    <source>
        <dbReference type="ARBA" id="ARBA00008857"/>
    </source>
</evidence>
<feature type="domain" description="Tyr recombinase" evidence="4">
    <location>
        <begin position="212"/>
        <end position="386"/>
    </location>
</feature>
<keyword evidence="3" id="KW-0233">DNA recombination</keyword>
<protein>
    <submittedName>
        <fullName evidence="5">Integrase arm-type DNA-binding domain-containing protein</fullName>
    </submittedName>
</protein>
<dbReference type="Proteomes" id="UP001138757">
    <property type="component" value="Unassembled WGS sequence"/>
</dbReference>
<evidence type="ECO:0000313" key="5">
    <source>
        <dbReference type="EMBL" id="MBT2187163.1"/>
    </source>
</evidence>
<proteinExistence type="inferred from homology"/>
<keyword evidence="2" id="KW-0229">DNA integration</keyword>
<reference evidence="5" key="1">
    <citation type="submission" date="2021-05" db="EMBL/GenBank/DDBJ databases">
        <title>Genome of Sphingobium sp. strain.</title>
        <authorList>
            <person name="Fan R."/>
        </authorList>
    </citation>
    <scope>NUCLEOTIDE SEQUENCE</scope>
    <source>
        <strain evidence="5">H33</strain>
    </source>
</reference>
<dbReference type="Gene3D" id="1.10.443.10">
    <property type="entry name" value="Intergrase catalytic core"/>
    <property type="match status" value="1"/>
</dbReference>
<dbReference type="GO" id="GO:0003677">
    <property type="term" value="F:DNA binding"/>
    <property type="evidence" value="ECO:0007669"/>
    <property type="project" value="UniProtKB-KW"/>
</dbReference>
<dbReference type="PANTHER" id="PTHR30629:SF2">
    <property type="entry name" value="PROPHAGE INTEGRASE INTS-RELATED"/>
    <property type="match status" value="1"/>
</dbReference>
<evidence type="ECO:0000259" key="4">
    <source>
        <dbReference type="PROSITE" id="PS51898"/>
    </source>
</evidence>
<name>A0A9X1DC17_9SPHN</name>
<dbReference type="InterPro" id="IPR011010">
    <property type="entry name" value="DNA_brk_join_enz"/>
</dbReference>
<comment type="caution">
    <text evidence="5">The sequence shown here is derived from an EMBL/GenBank/DDBJ whole genome shotgun (WGS) entry which is preliminary data.</text>
</comment>
<dbReference type="PROSITE" id="PS51898">
    <property type="entry name" value="TYR_RECOMBINASE"/>
    <property type="match status" value="1"/>
</dbReference>
<dbReference type="InterPro" id="IPR025166">
    <property type="entry name" value="Integrase_DNA_bind_dom"/>
</dbReference>
<sequence length="430" mass="49047">MAHKPNLTPSKIEALRAGSLQDARTPGLYIEVKNGRGRISRVWKYRRRIAGRSNAALKATLGCYPSYSIADAREWATNLNLSTERGEDPHETERAKEVRHTVAEAHALYMAYVRSGIRRTLKPGSIRAKEQIWSADMKVQIGDRDLQEVSDDDLWDLVLDKGKRAPIRANRLAGELKVFMKWCAGRAGKQTGITLKISPATSLDAYYFPQKPRARFLSHDELTWLLKALAHEERIRQRAVLLILLTGCRKEEVLSAPTAEIERDVWTIPAARTKNSQCHRIPLAPWTLSLTQTNQTWLIASDRKDGPRRDGWCKVLTRIEQRMGAYAGREVPHFTLHDLRRTMRSNTKRLKIDFETAEAMLNHKKKGLEEVYDGYDLFEEKREGFAKWESFLVQLAVKGGLNEALSIPDEATVFFDGSRELQASLQLQLF</sequence>
<comment type="similarity">
    <text evidence="1">Belongs to the 'phage' integrase family.</text>
</comment>
<gene>
    <name evidence="5" type="ORF">KK488_09430</name>
</gene>
<dbReference type="InterPro" id="IPR013762">
    <property type="entry name" value="Integrase-like_cat_sf"/>
</dbReference>
<dbReference type="Pfam" id="PF00589">
    <property type="entry name" value="Phage_integrase"/>
    <property type="match status" value="1"/>
</dbReference>
<organism evidence="5 6">
    <name type="scientific">Sphingobium nicotianae</name>
    <dbReference type="NCBI Taxonomy" id="2782607"/>
    <lineage>
        <taxon>Bacteria</taxon>
        <taxon>Pseudomonadati</taxon>
        <taxon>Pseudomonadota</taxon>
        <taxon>Alphaproteobacteria</taxon>
        <taxon>Sphingomonadales</taxon>
        <taxon>Sphingomonadaceae</taxon>
        <taxon>Sphingobium</taxon>
    </lineage>
</organism>
<dbReference type="SUPFAM" id="SSF56349">
    <property type="entry name" value="DNA breaking-rejoining enzymes"/>
    <property type="match status" value="1"/>
</dbReference>
<dbReference type="AlphaFoldDB" id="A0A9X1DC17"/>
<dbReference type="InterPro" id="IPR050808">
    <property type="entry name" value="Phage_Integrase"/>
</dbReference>
<dbReference type="RefSeq" id="WP_214622905.1">
    <property type="nucleotide sequence ID" value="NZ_JAHGAW010000005.1"/>
</dbReference>
<keyword evidence="5" id="KW-0238">DNA-binding</keyword>
<dbReference type="GO" id="GO:0006310">
    <property type="term" value="P:DNA recombination"/>
    <property type="evidence" value="ECO:0007669"/>
    <property type="project" value="UniProtKB-KW"/>
</dbReference>
<evidence type="ECO:0000256" key="3">
    <source>
        <dbReference type="ARBA" id="ARBA00023172"/>
    </source>
</evidence>
<dbReference type="InterPro" id="IPR038488">
    <property type="entry name" value="Integrase_DNA-bd_sf"/>
</dbReference>
<evidence type="ECO:0000313" key="6">
    <source>
        <dbReference type="Proteomes" id="UP001138757"/>
    </source>
</evidence>
<dbReference type="Pfam" id="PF13356">
    <property type="entry name" value="Arm-DNA-bind_3"/>
    <property type="match status" value="1"/>
</dbReference>
<evidence type="ECO:0000256" key="2">
    <source>
        <dbReference type="ARBA" id="ARBA00022908"/>
    </source>
</evidence>
<dbReference type="Gene3D" id="3.30.160.390">
    <property type="entry name" value="Integrase, DNA-binding domain"/>
    <property type="match status" value="1"/>
</dbReference>
<dbReference type="PANTHER" id="PTHR30629">
    <property type="entry name" value="PROPHAGE INTEGRASE"/>
    <property type="match status" value="1"/>
</dbReference>
<dbReference type="GO" id="GO:0015074">
    <property type="term" value="P:DNA integration"/>
    <property type="evidence" value="ECO:0007669"/>
    <property type="project" value="UniProtKB-KW"/>
</dbReference>
<dbReference type="EMBL" id="JAHGAW010000005">
    <property type="protein sequence ID" value="MBT2187163.1"/>
    <property type="molecule type" value="Genomic_DNA"/>
</dbReference>